<dbReference type="OrthoDB" id="410104at2759"/>
<accession>A0A183GSE2</accession>
<dbReference type="Proteomes" id="UP000050761">
    <property type="component" value="Unassembled WGS sequence"/>
</dbReference>
<proteinExistence type="predicted"/>
<evidence type="ECO:0000313" key="4">
    <source>
        <dbReference type="WBParaSite" id="HPBE_0002561201-mRNA-1"/>
    </source>
</evidence>
<dbReference type="EMBL" id="UZAH01038223">
    <property type="protein sequence ID" value="VDP52473.1"/>
    <property type="molecule type" value="Genomic_DNA"/>
</dbReference>
<dbReference type="PANTHER" id="PTHR47027:SF20">
    <property type="entry name" value="REVERSE TRANSCRIPTASE-LIKE PROTEIN WITH RNA-DIRECTED DNA POLYMERASE DOMAIN"/>
    <property type="match status" value="1"/>
</dbReference>
<dbReference type="InterPro" id="IPR000477">
    <property type="entry name" value="RT_dom"/>
</dbReference>
<gene>
    <name evidence="2" type="ORF">HPBE_LOCUS25611</name>
</gene>
<accession>A0A3P8I2W0</accession>
<evidence type="ECO:0000313" key="2">
    <source>
        <dbReference type="EMBL" id="VDP52473.1"/>
    </source>
</evidence>
<feature type="domain" description="Reverse transcriptase" evidence="1">
    <location>
        <begin position="1"/>
        <end position="135"/>
    </location>
</feature>
<dbReference type="Pfam" id="PF00078">
    <property type="entry name" value="RVT_1"/>
    <property type="match status" value="1"/>
</dbReference>
<dbReference type="PANTHER" id="PTHR47027">
    <property type="entry name" value="REVERSE TRANSCRIPTASE DOMAIN-CONTAINING PROTEIN"/>
    <property type="match status" value="1"/>
</dbReference>
<protein>
    <submittedName>
        <fullName evidence="4">Reverse transcriptase domain-containing protein</fullName>
    </submittedName>
</protein>
<reference evidence="2 3" key="1">
    <citation type="submission" date="2018-11" db="EMBL/GenBank/DDBJ databases">
        <authorList>
            <consortium name="Pathogen Informatics"/>
        </authorList>
    </citation>
    <scope>NUCLEOTIDE SEQUENCE [LARGE SCALE GENOMIC DNA]</scope>
</reference>
<evidence type="ECO:0000313" key="3">
    <source>
        <dbReference type="Proteomes" id="UP000050761"/>
    </source>
</evidence>
<reference evidence="4" key="2">
    <citation type="submission" date="2019-09" db="UniProtKB">
        <authorList>
            <consortium name="WormBaseParasite"/>
        </authorList>
    </citation>
    <scope>IDENTIFICATION</scope>
</reference>
<keyword evidence="3" id="KW-1185">Reference proteome</keyword>
<organism evidence="3 4">
    <name type="scientific">Heligmosomoides polygyrus</name>
    <name type="common">Parasitic roundworm</name>
    <dbReference type="NCBI Taxonomy" id="6339"/>
    <lineage>
        <taxon>Eukaryota</taxon>
        <taxon>Metazoa</taxon>
        <taxon>Ecdysozoa</taxon>
        <taxon>Nematoda</taxon>
        <taxon>Chromadorea</taxon>
        <taxon>Rhabditida</taxon>
        <taxon>Rhabditina</taxon>
        <taxon>Rhabditomorpha</taxon>
        <taxon>Strongyloidea</taxon>
        <taxon>Heligmosomidae</taxon>
        <taxon>Heligmosomoides</taxon>
    </lineage>
</organism>
<dbReference type="AlphaFoldDB" id="A0A183GSE2"/>
<name>A0A183GSE2_HELPZ</name>
<dbReference type="PROSITE" id="PS50878">
    <property type="entry name" value="RT_POL"/>
    <property type="match status" value="1"/>
</dbReference>
<sequence>MIIVLVDFRAAFDSVYWPALWRAMESEHIAPKIVRLLQENYANCSSFAPVREGTSNAFTIRSGVRQGCVLSPLLFNIVVDAIMRKVFSGRQRVRIGDNQFVTDLMFADDSAIFADTDAEANDFFEKSLLLLFRTD</sequence>
<dbReference type="InterPro" id="IPR043502">
    <property type="entry name" value="DNA/RNA_pol_sf"/>
</dbReference>
<evidence type="ECO:0000259" key="1">
    <source>
        <dbReference type="PROSITE" id="PS50878"/>
    </source>
</evidence>
<dbReference type="WBParaSite" id="HPBE_0002561201-mRNA-1">
    <property type="protein sequence ID" value="HPBE_0002561201-mRNA-1"/>
    <property type="gene ID" value="HPBE_0002561201"/>
</dbReference>
<dbReference type="SUPFAM" id="SSF56672">
    <property type="entry name" value="DNA/RNA polymerases"/>
    <property type="match status" value="1"/>
</dbReference>